<evidence type="ECO:0000313" key="3">
    <source>
        <dbReference type="EMBL" id="OPX17462.1"/>
    </source>
</evidence>
<organism evidence="3 4">
    <name type="scientific">candidate division WOR-3 bacterium 4484_100</name>
    <dbReference type="NCBI Taxonomy" id="1936077"/>
    <lineage>
        <taxon>Bacteria</taxon>
        <taxon>Bacteria division WOR-3</taxon>
    </lineage>
</organism>
<keyword evidence="2" id="KW-0812">Transmembrane</keyword>
<sequence length="451" mass="52326">MKIVVPFFCGGPVDISKFKEYISPDYPESSFEIIHNHLTLKVQLVQGKFLDRNFTIEAYISSSGISLIIVELNIWSEKSYEELEKLFLKNFKFQIGDKVITTSLYGFLIEFFLKIFKLKTLEEAGDLISFSRVKEDVVKNSGINFLFLGKEQLFVGFDLPYIISRQPKIPAGCSEIEIDQDRISVHKGRIFYLRTERIEKKLLFFILVLSFYKKYAGFTAGWMDDLKKDLTGLRTGIGTERAIEWEWEEKILETKRVNFLEVIASFGYVESLYSALDIPEKLNEACRLQRYKEQIDKNINSIEFIIGDIGKIIENRQSRLLTSATRRLEYLLTVLGSIGGVATIIAVFFSSNIPVNLKLISILAVLLIPTGIVLFEYIIRKRLKQRSRIAYVTSRIKNLLKEKSDFEKTVKALKAEKEIYGDETGMNIIKFYEKLIKQKEYEIERFLNQKR</sequence>
<comment type="caution">
    <text evidence="3">The sequence shown here is derived from an EMBL/GenBank/DDBJ whole genome shotgun (WGS) entry which is preliminary data.</text>
</comment>
<evidence type="ECO:0000313" key="4">
    <source>
        <dbReference type="Proteomes" id="UP000191663"/>
    </source>
</evidence>
<accession>A0A1V4QE17</accession>
<keyword evidence="2" id="KW-1133">Transmembrane helix</keyword>
<dbReference type="EMBL" id="MUKB01000121">
    <property type="protein sequence ID" value="OPX17462.1"/>
    <property type="molecule type" value="Genomic_DNA"/>
</dbReference>
<protein>
    <submittedName>
        <fullName evidence="3">Uncharacterized protein</fullName>
    </submittedName>
</protein>
<name>A0A1V4QE17_UNCW3</name>
<evidence type="ECO:0000256" key="2">
    <source>
        <dbReference type="SAM" id="Phobius"/>
    </source>
</evidence>
<feature type="coiled-coil region" evidence="1">
    <location>
        <begin position="396"/>
        <end position="449"/>
    </location>
</feature>
<evidence type="ECO:0000256" key="1">
    <source>
        <dbReference type="SAM" id="Coils"/>
    </source>
</evidence>
<proteinExistence type="predicted"/>
<keyword evidence="1" id="KW-0175">Coiled coil</keyword>
<feature type="transmembrane region" description="Helical" evidence="2">
    <location>
        <begin position="359"/>
        <end position="379"/>
    </location>
</feature>
<reference evidence="4" key="1">
    <citation type="submission" date="2017-01" db="EMBL/GenBank/DDBJ databases">
        <title>Novel pathways for hydrocarbon cycling and metabolic interdependencies in hydrothermal sediment communities.</title>
        <authorList>
            <person name="Dombrowski N."/>
            <person name="Seitz K."/>
            <person name="Teske A."/>
            <person name="Baker B."/>
        </authorList>
    </citation>
    <scope>NUCLEOTIDE SEQUENCE [LARGE SCALE GENOMIC DNA]</scope>
</reference>
<keyword evidence="2" id="KW-0472">Membrane</keyword>
<dbReference type="AlphaFoldDB" id="A0A1V4QE17"/>
<feature type="transmembrane region" description="Helical" evidence="2">
    <location>
        <begin position="330"/>
        <end position="353"/>
    </location>
</feature>
<gene>
    <name evidence="3" type="ORF">BXT86_06375</name>
</gene>
<dbReference type="Proteomes" id="UP000191663">
    <property type="component" value="Unassembled WGS sequence"/>
</dbReference>